<comment type="caution">
    <text evidence="1">The sequence shown here is derived from an EMBL/GenBank/DDBJ whole genome shotgun (WGS) entry which is preliminary data.</text>
</comment>
<organism evidence="1 2">
    <name type="scientific">Conger conger</name>
    <name type="common">Conger eel</name>
    <name type="synonym">Muraena conger</name>
    <dbReference type="NCBI Taxonomy" id="82655"/>
    <lineage>
        <taxon>Eukaryota</taxon>
        <taxon>Metazoa</taxon>
        <taxon>Chordata</taxon>
        <taxon>Craniata</taxon>
        <taxon>Vertebrata</taxon>
        <taxon>Euteleostomi</taxon>
        <taxon>Actinopterygii</taxon>
        <taxon>Neopterygii</taxon>
        <taxon>Teleostei</taxon>
        <taxon>Anguilliformes</taxon>
        <taxon>Congridae</taxon>
        <taxon>Conger</taxon>
    </lineage>
</organism>
<evidence type="ECO:0000313" key="1">
    <source>
        <dbReference type="EMBL" id="KAJ8282893.1"/>
    </source>
</evidence>
<protein>
    <submittedName>
        <fullName evidence="1">Uncharacterized protein</fullName>
    </submittedName>
</protein>
<dbReference type="AlphaFoldDB" id="A0A9Q1DWA4"/>
<dbReference type="Proteomes" id="UP001152803">
    <property type="component" value="Unassembled WGS sequence"/>
</dbReference>
<evidence type="ECO:0000313" key="2">
    <source>
        <dbReference type="Proteomes" id="UP001152803"/>
    </source>
</evidence>
<sequence>MLNSRHDFLSNYFKDEYEGNYKRRRQPKQIRISDDCRLDEKTSHIITPISIICYPNVKTFVALKGSE</sequence>
<name>A0A9Q1DWA4_CONCO</name>
<gene>
    <name evidence="1" type="ORF">COCON_G00054120</name>
</gene>
<keyword evidence="2" id="KW-1185">Reference proteome</keyword>
<accession>A0A9Q1DWA4</accession>
<dbReference type="EMBL" id="JAFJMO010000003">
    <property type="protein sequence ID" value="KAJ8282893.1"/>
    <property type="molecule type" value="Genomic_DNA"/>
</dbReference>
<proteinExistence type="predicted"/>
<reference evidence="1" key="1">
    <citation type="journal article" date="2023" name="Science">
        <title>Genome structures resolve the early diversification of teleost fishes.</title>
        <authorList>
            <person name="Parey E."/>
            <person name="Louis A."/>
            <person name="Montfort J."/>
            <person name="Bouchez O."/>
            <person name="Roques C."/>
            <person name="Iampietro C."/>
            <person name="Lluch J."/>
            <person name="Castinel A."/>
            <person name="Donnadieu C."/>
            <person name="Desvignes T."/>
            <person name="Floi Bucao C."/>
            <person name="Jouanno E."/>
            <person name="Wen M."/>
            <person name="Mejri S."/>
            <person name="Dirks R."/>
            <person name="Jansen H."/>
            <person name="Henkel C."/>
            <person name="Chen W.J."/>
            <person name="Zahm M."/>
            <person name="Cabau C."/>
            <person name="Klopp C."/>
            <person name="Thompson A.W."/>
            <person name="Robinson-Rechavi M."/>
            <person name="Braasch I."/>
            <person name="Lecointre G."/>
            <person name="Bobe J."/>
            <person name="Postlethwait J.H."/>
            <person name="Berthelot C."/>
            <person name="Roest Crollius H."/>
            <person name="Guiguen Y."/>
        </authorList>
    </citation>
    <scope>NUCLEOTIDE SEQUENCE</scope>
    <source>
        <strain evidence="1">Concon-B</strain>
    </source>
</reference>